<evidence type="ECO:0000256" key="2">
    <source>
        <dbReference type="ARBA" id="ARBA00006275"/>
    </source>
</evidence>
<feature type="domain" description="RagB/SusD" evidence="7">
    <location>
        <begin position="343"/>
        <end position="494"/>
    </location>
</feature>
<dbReference type="EMBL" id="JAICCF010000001">
    <property type="protein sequence ID" value="MBW8683039.1"/>
    <property type="molecule type" value="Genomic_DNA"/>
</dbReference>
<dbReference type="Proteomes" id="UP000812961">
    <property type="component" value="Unassembled WGS sequence"/>
</dbReference>
<keyword evidence="4 6" id="KW-0472">Membrane</keyword>
<evidence type="ECO:0000256" key="3">
    <source>
        <dbReference type="ARBA" id="ARBA00022729"/>
    </source>
</evidence>
<dbReference type="Pfam" id="PF14322">
    <property type="entry name" value="SusD-like_3"/>
    <property type="match status" value="1"/>
</dbReference>
<comment type="similarity">
    <text evidence="2">Belongs to the SusD family.</text>
</comment>
<keyword evidence="3" id="KW-0732">Signal</keyword>
<dbReference type="PROSITE" id="PS51257">
    <property type="entry name" value="PROKAR_LIPOPROTEIN"/>
    <property type="match status" value="1"/>
</dbReference>
<dbReference type="InterPro" id="IPR011990">
    <property type="entry name" value="TPR-like_helical_dom_sf"/>
</dbReference>
<evidence type="ECO:0000313" key="9">
    <source>
        <dbReference type="EMBL" id="MBW8683039.1"/>
    </source>
</evidence>
<protein>
    <submittedName>
        <fullName evidence="9">RagB/SusD family nutrient uptake outer membrane protein</fullName>
    </submittedName>
</protein>
<dbReference type="Gene3D" id="1.25.40.390">
    <property type="match status" value="1"/>
</dbReference>
<feature type="transmembrane region" description="Helical" evidence="6">
    <location>
        <begin position="7"/>
        <end position="28"/>
    </location>
</feature>
<proteinExistence type="inferred from homology"/>
<feature type="domain" description="SusD-like N-terminal" evidence="8">
    <location>
        <begin position="75"/>
        <end position="242"/>
    </location>
</feature>
<evidence type="ECO:0000256" key="5">
    <source>
        <dbReference type="ARBA" id="ARBA00023237"/>
    </source>
</evidence>
<reference evidence="9 10" key="1">
    <citation type="submission" date="2021-08" db="EMBL/GenBank/DDBJ databases">
        <title>The genome sequence of Chitinophaga sp. B61.</title>
        <authorList>
            <person name="Zhang X."/>
        </authorList>
    </citation>
    <scope>NUCLEOTIDE SEQUENCE [LARGE SCALE GENOMIC DNA]</scope>
    <source>
        <strain evidence="9 10">B61</strain>
    </source>
</reference>
<dbReference type="InterPro" id="IPR033985">
    <property type="entry name" value="SusD-like_N"/>
</dbReference>
<evidence type="ECO:0000256" key="4">
    <source>
        <dbReference type="ARBA" id="ARBA00023136"/>
    </source>
</evidence>
<dbReference type="CDD" id="cd08977">
    <property type="entry name" value="SusD"/>
    <property type="match status" value="1"/>
</dbReference>
<organism evidence="9 10">
    <name type="scientific">Chitinophaga rhizophila</name>
    <dbReference type="NCBI Taxonomy" id="2866212"/>
    <lineage>
        <taxon>Bacteria</taxon>
        <taxon>Pseudomonadati</taxon>
        <taxon>Bacteroidota</taxon>
        <taxon>Chitinophagia</taxon>
        <taxon>Chitinophagales</taxon>
        <taxon>Chitinophagaceae</taxon>
        <taxon>Chitinophaga</taxon>
    </lineage>
</organism>
<accession>A0ABS7G8C6</accession>
<dbReference type="RefSeq" id="WP_220248272.1">
    <property type="nucleotide sequence ID" value="NZ_JAICCF010000001.1"/>
</dbReference>
<sequence>MDKKKGLIKLLGGHLLMLVISIVLLFGACKKLAEVDAPDTSTSTDNVYKDNSTASAVFIGLYARISQKFFNGGLASFSVFGDLSADNLTLYDVNSSRHSTRYYTNDLDPKYLDEGQTYWHTCYDLLYTINDAIIKLSANEHLDKSVSTRLLGEAYFLRSFCYFYLVNFYGDVPLILTTDPETNAKAARTPASIIYDQMITDLSEAERLLTIDYVGADVTQFTIERVRPNLGAVNALQARIFLNQRDYNSAEAAATKVISNSIYSLTTLENTFLKNSSETIWGLQSVTYGINTFAGRYLLLPESGPDGGDYNLFLSNSLIHHFEPGDQRKISWIDSVKKGGSYYHYPTKYKIPVIPGSANIGEYDIVLRLSEQFLIRAEARNEIGNTNGAIEDVNTLRSKRRAPVTDDITQPLPPIRQNISKVLLRQILLNERRSELFTEWGHRWFDMKRTNIIDSVMSKHALGKGASWKSYKSIFPIPSREILYNKSITQNPGYLN</sequence>
<keyword evidence="6" id="KW-1133">Transmembrane helix</keyword>
<dbReference type="InterPro" id="IPR012944">
    <property type="entry name" value="SusD_RagB_dom"/>
</dbReference>
<comment type="subcellular location">
    <subcellularLocation>
        <location evidence="1">Cell outer membrane</location>
    </subcellularLocation>
</comment>
<name>A0ABS7G8C6_9BACT</name>
<evidence type="ECO:0000256" key="6">
    <source>
        <dbReference type="SAM" id="Phobius"/>
    </source>
</evidence>
<evidence type="ECO:0000313" key="10">
    <source>
        <dbReference type="Proteomes" id="UP000812961"/>
    </source>
</evidence>
<keyword evidence="10" id="KW-1185">Reference proteome</keyword>
<dbReference type="Pfam" id="PF07980">
    <property type="entry name" value="SusD_RagB"/>
    <property type="match status" value="1"/>
</dbReference>
<evidence type="ECO:0000259" key="8">
    <source>
        <dbReference type="Pfam" id="PF14322"/>
    </source>
</evidence>
<dbReference type="SUPFAM" id="SSF48452">
    <property type="entry name" value="TPR-like"/>
    <property type="match status" value="1"/>
</dbReference>
<keyword evidence="5" id="KW-0998">Cell outer membrane</keyword>
<gene>
    <name evidence="9" type="ORF">K1Y79_01715</name>
</gene>
<comment type="caution">
    <text evidence="9">The sequence shown here is derived from an EMBL/GenBank/DDBJ whole genome shotgun (WGS) entry which is preliminary data.</text>
</comment>
<keyword evidence="6" id="KW-0812">Transmembrane</keyword>
<evidence type="ECO:0000259" key="7">
    <source>
        <dbReference type="Pfam" id="PF07980"/>
    </source>
</evidence>
<evidence type="ECO:0000256" key="1">
    <source>
        <dbReference type="ARBA" id="ARBA00004442"/>
    </source>
</evidence>